<evidence type="ECO:0000313" key="4">
    <source>
        <dbReference type="Proteomes" id="UP000005408"/>
    </source>
</evidence>
<dbReference type="InterPro" id="IPR001304">
    <property type="entry name" value="C-type_lectin-like"/>
</dbReference>
<dbReference type="InterPro" id="IPR050111">
    <property type="entry name" value="C-type_lectin/snaclec_domain"/>
</dbReference>
<organism evidence="3 4">
    <name type="scientific">Magallana gigas</name>
    <name type="common">Pacific oyster</name>
    <name type="synonym">Crassostrea gigas</name>
    <dbReference type="NCBI Taxonomy" id="29159"/>
    <lineage>
        <taxon>Eukaryota</taxon>
        <taxon>Metazoa</taxon>
        <taxon>Spiralia</taxon>
        <taxon>Lophotrochozoa</taxon>
        <taxon>Mollusca</taxon>
        <taxon>Bivalvia</taxon>
        <taxon>Autobranchia</taxon>
        <taxon>Pteriomorphia</taxon>
        <taxon>Ostreida</taxon>
        <taxon>Ostreoidea</taxon>
        <taxon>Ostreidae</taxon>
        <taxon>Magallana</taxon>
    </lineage>
</organism>
<sequence>MKATCLNMDANLVEIDKWEENTFLQILSRNFIQETSWIGATDSRLEETWQWTDSNDTFSFTAWGEKQPNNYHNQDCLTLFDEFDYLWADEHCTNNLYKYTCEKTIE</sequence>
<dbReference type="PROSITE" id="PS50041">
    <property type="entry name" value="C_TYPE_LECTIN_2"/>
    <property type="match status" value="1"/>
</dbReference>
<reference evidence="3" key="1">
    <citation type="submission" date="2022-08" db="UniProtKB">
        <authorList>
            <consortium name="EnsemblMetazoa"/>
        </authorList>
    </citation>
    <scope>IDENTIFICATION</scope>
    <source>
        <strain evidence="3">05x7-T-G4-1.051#20</strain>
    </source>
</reference>
<evidence type="ECO:0000256" key="1">
    <source>
        <dbReference type="ARBA" id="ARBA00023157"/>
    </source>
</evidence>
<accession>A0A8W8JCD6</accession>
<evidence type="ECO:0000259" key="2">
    <source>
        <dbReference type="PROSITE" id="PS50041"/>
    </source>
</evidence>
<dbReference type="InterPro" id="IPR018378">
    <property type="entry name" value="C-type_lectin_CS"/>
</dbReference>
<keyword evidence="4" id="KW-1185">Reference proteome</keyword>
<dbReference type="AlphaFoldDB" id="A0A8W8JCD6"/>
<dbReference type="PROSITE" id="PS00615">
    <property type="entry name" value="C_TYPE_LECTIN_1"/>
    <property type="match status" value="1"/>
</dbReference>
<dbReference type="Pfam" id="PF00059">
    <property type="entry name" value="Lectin_C"/>
    <property type="match status" value="1"/>
</dbReference>
<dbReference type="InterPro" id="IPR016187">
    <property type="entry name" value="CTDL_fold"/>
</dbReference>
<dbReference type="SUPFAM" id="SSF56436">
    <property type="entry name" value="C-type lectin-like"/>
    <property type="match status" value="1"/>
</dbReference>
<dbReference type="InterPro" id="IPR016186">
    <property type="entry name" value="C-type_lectin-like/link_sf"/>
</dbReference>
<dbReference type="Proteomes" id="UP000005408">
    <property type="component" value="Unassembled WGS sequence"/>
</dbReference>
<name>A0A8W8JCD6_MAGGI</name>
<protein>
    <recommendedName>
        <fullName evidence="2">C-type lectin domain-containing protein</fullName>
    </recommendedName>
</protein>
<dbReference type="PANTHER" id="PTHR22803">
    <property type="entry name" value="MANNOSE, PHOSPHOLIPASE, LECTIN RECEPTOR RELATED"/>
    <property type="match status" value="1"/>
</dbReference>
<dbReference type="CDD" id="cd00037">
    <property type="entry name" value="CLECT"/>
    <property type="match status" value="1"/>
</dbReference>
<proteinExistence type="predicted"/>
<dbReference type="Gene3D" id="3.10.100.10">
    <property type="entry name" value="Mannose-Binding Protein A, subunit A"/>
    <property type="match status" value="1"/>
</dbReference>
<feature type="domain" description="C-type lectin" evidence="2">
    <location>
        <begin position="1"/>
        <end position="92"/>
    </location>
</feature>
<dbReference type="SMART" id="SM00034">
    <property type="entry name" value="CLECT"/>
    <property type="match status" value="1"/>
</dbReference>
<keyword evidence="1" id="KW-1015">Disulfide bond</keyword>
<dbReference type="EnsemblMetazoa" id="G18514.1">
    <property type="protein sequence ID" value="G18514.1:cds"/>
    <property type="gene ID" value="G18514"/>
</dbReference>
<evidence type="ECO:0000313" key="3">
    <source>
        <dbReference type="EnsemblMetazoa" id="G18514.1:cds"/>
    </source>
</evidence>